<feature type="compositionally biased region" description="Polar residues" evidence="5">
    <location>
        <begin position="526"/>
        <end position="544"/>
    </location>
</feature>
<evidence type="ECO:0000313" key="8">
    <source>
        <dbReference type="EMBL" id="KAG9247004.1"/>
    </source>
</evidence>
<evidence type="ECO:0000259" key="7">
    <source>
        <dbReference type="PROSITE" id="PS50103"/>
    </source>
</evidence>
<comment type="caution">
    <text evidence="8">The sequence shown here is derived from an EMBL/GenBank/DDBJ whole genome shotgun (WGS) entry which is preliminary data.</text>
</comment>
<dbReference type="EMBL" id="MU253785">
    <property type="protein sequence ID" value="KAG9247004.1"/>
    <property type="molecule type" value="Genomic_DNA"/>
</dbReference>
<dbReference type="Gene3D" id="3.30.70.330">
    <property type="match status" value="1"/>
</dbReference>
<dbReference type="PROSITE" id="PS50103">
    <property type="entry name" value="ZF_C3H1"/>
    <property type="match status" value="1"/>
</dbReference>
<feature type="region of interest" description="Disordered" evidence="5">
    <location>
        <begin position="524"/>
        <end position="544"/>
    </location>
</feature>
<dbReference type="PROSITE" id="PS50102">
    <property type="entry name" value="RRM"/>
    <property type="match status" value="1"/>
</dbReference>
<feature type="compositionally biased region" description="Polar residues" evidence="5">
    <location>
        <begin position="344"/>
        <end position="357"/>
    </location>
</feature>
<gene>
    <name evidence="8" type="ORF">BJ878DRAFT_232407</name>
</gene>
<dbReference type="GO" id="GO:0008270">
    <property type="term" value="F:zinc ion binding"/>
    <property type="evidence" value="ECO:0007669"/>
    <property type="project" value="UniProtKB-KW"/>
</dbReference>
<evidence type="ECO:0000256" key="1">
    <source>
        <dbReference type="ARBA" id="ARBA00022884"/>
    </source>
</evidence>
<dbReference type="Pfam" id="PF01480">
    <property type="entry name" value="PWI"/>
    <property type="match status" value="1"/>
</dbReference>
<feature type="domain" description="C3H1-type" evidence="7">
    <location>
        <begin position="248"/>
        <end position="276"/>
    </location>
</feature>
<dbReference type="GO" id="GO:0003723">
    <property type="term" value="F:RNA binding"/>
    <property type="evidence" value="ECO:0007669"/>
    <property type="project" value="UniProtKB-UniRule"/>
</dbReference>
<keyword evidence="4" id="KW-0863">Zinc-finger</keyword>
<keyword evidence="9" id="KW-1185">Reference proteome</keyword>
<feature type="zinc finger region" description="C3H1-type" evidence="4">
    <location>
        <begin position="248"/>
        <end position="276"/>
    </location>
</feature>
<evidence type="ECO:0000259" key="6">
    <source>
        <dbReference type="PROSITE" id="PS50102"/>
    </source>
</evidence>
<keyword evidence="4" id="KW-0862">Zinc</keyword>
<accession>A0A9P8CH77</accession>
<feature type="region of interest" description="Disordered" evidence="5">
    <location>
        <begin position="313"/>
        <end position="357"/>
    </location>
</feature>
<keyword evidence="1 3" id="KW-0694">RNA-binding</keyword>
<dbReference type="SMART" id="SM00360">
    <property type="entry name" value="RRM"/>
    <property type="match status" value="1"/>
</dbReference>
<organism evidence="8 9">
    <name type="scientific">Calycina marina</name>
    <dbReference type="NCBI Taxonomy" id="1763456"/>
    <lineage>
        <taxon>Eukaryota</taxon>
        <taxon>Fungi</taxon>
        <taxon>Dikarya</taxon>
        <taxon>Ascomycota</taxon>
        <taxon>Pezizomycotina</taxon>
        <taxon>Leotiomycetes</taxon>
        <taxon>Helotiales</taxon>
        <taxon>Pezizellaceae</taxon>
        <taxon>Calycina</taxon>
    </lineage>
</organism>
<feature type="region of interest" description="Disordered" evidence="5">
    <location>
        <begin position="567"/>
        <end position="608"/>
    </location>
</feature>
<keyword evidence="4" id="KW-0479">Metal-binding</keyword>
<dbReference type="AlphaFoldDB" id="A0A9P8CH77"/>
<dbReference type="InterPro" id="IPR045137">
    <property type="entry name" value="RBM26/27"/>
</dbReference>
<dbReference type="SUPFAM" id="SSF54928">
    <property type="entry name" value="RNA-binding domain, RBD"/>
    <property type="match status" value="1"/>
</dbReference>
<dbReference type="InterPro" id="IPR035979">
    <property type="entry name" value="RBD_domain_sf"/>
</dbReference>
<dbReference type="Pfam" id="PF00076">
    <property type="entry name" value="RRM_1"/>
    <property type="match status" value="1"/>
</dbReference>
<feature type="domain" description="RRM" evidence="6">
    <location>
        <begin position="364"/>
        <end position="436"/>
    </location>
</feature>
<dbReference type="FunFam" id="3.30.70.330:FF:000647">
    <property type="entry name" value="CCCH zinc finger and RRM domain protein"/>
    <property type="match status" value="1"/>
</dbReference>
<reference evidence="8" key="1">
    <citation type="journal article" date="2021" name="IMA Fungus">
        <title>Genomic characterization of three marine fungi, including Emericellopsis atlantica sp. nov. with signatures of a generalist lifestyle and marine biomass degradation.</title>
        <authorList>
            <person name="Hagestad O.C."/>
            <person name="Hou L."/>
            <person name="Andersen J.H."/>
            <person name="Hansen E.H."/>
            <person name="Altermark B."/>
            <person name="Li C."/>
            <person name="Kuhnert E."/>
            <person name="Cox R.J."/>
            <person name="Crous P.W."/>
            <person name="Spatafora J.W."/>
            <person name="Lail K."/>
            <person name="Amirebrahimi M."/>
            <person name="Lipzen A."/>
            <person name="Pangilinan J."/>
            <person name="Andreopoulos W."/>
            <person name="Hayes R.D."/>
            <person name="Ng V."/>
            <person name="Grigoriev I.V."/>
            <person name="Jackson S.A."/>
            <person name="Sutton T.D.S."/>
            <person name="Dobson A.D.W."/>
            <person name="Rama T."/>
        </authorList>
    </citation>
    <scope>NUCLEOTIDE SEQUENCE</scope>
    <source>
        <strain evidence="8">TRa3180A</strain>
    </source>
</reference>
<dbReference type="InterPro" id="IPR012677">
    <property type="entry name" value="Nucleotide-bd_a/b_plait_sf"/>
</dbReference>
<dbReference type="GO" id="GO:0005634">
    <property type="term" value="C:nucleus"/>
    <property type="evidence" value="ECO:0007669"/>
    <property type="project" value="TreeGrafter"/>
</dbReference>
<dbReference type="OrthoDB" id="443401at2759"/>
<dbReference type="PANTHER" id="PTHR14398:SF0">
    <property type="entry name" value="ZINC FINGER PROTEIN SWM"/>
    <property type="match status" value="1"/>
</dbReference>
<dbReference type="Proteomes" id="UP000887226">
    <property type="component" value="Unassembled WGS sequence"/>
</dbReference>
<dbReference type="CDD" id="cd22249">
    <property type="entry name" value="UDM1_RNF168_RNF169-like"/>
    <property type="match status" value="1"/>
</dbReference>
<protein>
    <submittedName>
        <fullName evidence="8">Uncharacterized protein</fullName>
    </submittedName>
</protein>
<feature type="region of interest" description="Disordered" evidence="5">
    <location>
        <begin position="706"/>
        <end position="755"/>
    </location>
</feature>
<proteinExistence type="predicted"/>
<name>A0A9P8CH77_9HELO</name>
<feature type="compositionally biased region" description="Acidic residues" evidence="5">
    <location>
        <begin position="741"/>
        <end position="755"/>
    </location>
</feature>
<feature type="compositionally biased region" description="Basic and acidic residues" evidence="5">
    <location>
        <begin position="130"/>
        <end position="141"/>
    </location>
</feature>
<comment type="function">
    <text evidence="2">May be involved in the turnover of nuclear polyadenylated (pA+) RNA.</text>
</comment>
<evidence type="ECO:0000256" key="5">
    <source>
        <dbReference type="SAM" id="MobiDB-lite"/>
    </source>
</evidence>
<dbReference type="PANTHER" id="PTHR14398">
    <property type="entry name" value="RNA RECOGNITION RRM/RNP DOMAIN"/>
    <property type="match status" value="1"/>
</dbReference>
<feature type="compositionally biased region" description="Gly residues" evidence="5">
    <location>
        <begin position="330"/>
        <end position="341"/>
    </location>
</feature>
<dbReference type="Gene3D" id="1.20.1390.10">
    <property type="entry name" value="PWI domain"/>
    <property type="match status" value="1"/>
</dbReference>
<feature type="region of interest" description="Disordered" evidence="5">
    <location>
        <begin position="81"/>
        <end position="161"/>
    </location>
</feature>
<evidence type="ECO:0000256" key="4">
    <source>
        <dbReference type="PROSITE-ProRule" id="PRU00723"/>
    </source>
</evidence>
<evidence type="ECO:0000313" key="9">
    <source>
        <dbReference type="Proteomes" id="UP000887226"/>
    </source>
</evidence>
<evidence type="ECO:0000256" key="2">
    <source>
        <dbReference type="ARBA" id="ARBA00043866"/>
    </source>
</evidence>
<dbReference type="InterPro" id="IPR000504">
    <property type="entry name" value="RRM_dom"/>
</dbReference>
<feature type="region of interest" description="Disordered" evidence="5">
    <location>
        <begin position="442"/>
        <end position="469"/>
    </location>
</feature>
<evidence type="ECO:0000256" key="3">
    <source>
        <dbReference type="PROSITE-ProRule" id="PRU00176"/>
    </source>
</evidence>
<feature type="compositionally biased region" description="Gly residues" evidence="5">
    <location>
        <begin position="599"/>
        <end position="608"/>
    </location>
</feature>
<sequence length="755" mass="82485">MLFPEEDSELLKKWIINRLAGTSDADPDVLAEYMLALLRHDGEVNEVRALCKTEIPDFLKDGAAEFVQDVFDAIQYKSYRTPAAPPPARRSSGPHAPPTGPSAPMYNGLPGIPAFPSVPMGPHNGSRKRSCNDRGEGDGQDRGLAPGGDPNGRMFKQPRRGNMMGGTMGRGDFNHMNGRGGYHGRVGLTNMHGPQPPNFINMPSVPDAPPGMPSLDPNNPVAALLAMQQLQKAMGLPPISPVGQVPQQPMKQRCRDYDTKGFCARGHTCKYEHGTDPVFVPSPAHVDEYDPTTSLMAGVDNNGQPAINGMPPGPTFNFNGSRGNDRGRGRGGFQRGGGNDRGGLSQSRRAEFSSTKPNYDRSRMTIVVEQIPEEKFVENHVRAFFSEFGNITEVDMRPYKRLAIIKFETYDEAKSAYDSPKVIFDNRFVKVYWYIDADSLPQPPAKSKDTTKTENGAASAAQKPPEPVDPVKFAKKQEEIQKTHDEKLRKKQQVDEARAELDKKLAAQAEEKRQLMEKIARMTAKKNGSATPSQNGTPVPISASNDTQSEAQKLLSKLQAEAASLGIDPTLTPTDSWRGRSRGRGGYRGRATSFVPRGSRGGYRGRGGAPFAGSGSVYKIDNRPRKIGLKGVDFTAPGKDEPLREHLFGIDSTAEVDITPALTTILFKERYMAENFFASLPNGELPSVGKLELSWIQTPLAPVKPKMEDTAMTEEAEADEGDAMAATGEASTRYEQPAENFDYDVADDNDWGTIS</sequence>
<dbReference type="InterPro" id="IPR000571">
    <property type="entry name" value="Znf_CCCH"/>
</dbReference>
<dbReference type="CDD" id="cd12257">
    <property type="entry name" value="RRM1_RBM26_like"/>
    <property type="match status" value="1"/>
</dbReference>
<feature type="compositionally biased region" description="Acidic residues" evidence="5">
    <location>
        <begin position="711"/>
        <end position="722"/>
    </location>
</feature>
<dbReference type="InterPro" id="IPR002483">
    <property type="entry name" value="PWI_dom"/>
</dbReference>